<proteinExistence type="predicted"/>
<dbReference type="GO" id="GO:0008324">
    <property type="term" value="F:monoatomic cation transmembrane transporter activity"/>
    <property type="evidence" value="ECO:0007669"/>
    <property type="project" value="InterPro"/>
</dbReference>
<organism evidence="5 6">
    <name type="scientific">Tenacibaculum jejuense</name>
    <dbReference type="NCBI Taxonomy" id="584609"/>
    <lineage>
        <taxon>Bacteria</taxon>
        <taxon>Pseudomonadati</taxon>
        <taxon>Bacteroidota</taxon>
        <taxon>Flavobacteriia</taxon>
        <taxon>Flavobacteriales</taxon>
        <taxon>Flavobacteriaceae</taxon>
        <taxon>Tenacibaculum</taxon>
    </lineage>
</organism>
<dbReference type="InterPro" id="IPR006037">
    <property type="entry name" value="RCK_C"/>
</dbReference>
<dbReference type="PROSITE" id="PS51201">
    <property type="entry name" value="RCK_N"/>
    <property type="match status" value="1"/>
</dbReference>
<dbReference type="InterPro" id="IPR036291">
    <property type="entry name" value="NAD(P)-bd_dom_sf"/>
</dbReference>
<feature type="domain" description="RCK N-terminal" evidence="3">
    <location>
        <begin position="110"/>
        <end position="227"/>
    </location>
</feature>
<evidence type="ECO:0000259" key="3">
    <source>
        <dbReference type="PROSITE" id="PS51201"/>
    </source>
</evidence>
<dbReference type="InterPro" id="IPR036721">
    <property type="entry name" value="RCK_C_sf"/>
</dbReference>
<dbReference type="Gene3D" id="3.40.50.720">
    <property type="entry name" value="NAD(P)-binding Rossmann-like Domain"/>
    <property type="match status" value="1"/>
</dbReference>
<dbReference type="InterPro" id="IPR050721">
    <property type="entry name" value="Trk_Ktr_HKT_K-transport"/>
</dbReference>
<feature type="domain" description="RCK C-terminal" evidence="4">
    <location>
        <begin position="249"/>
        <end position="334"/>
    </location>
</feature>
<dbReference type="Gene3D" id="3.30.70.1450">
    <property type="entry name" value="Regulator of K+ conductance, C-terminal domain"/>
    <property type="match status" value="1"/>
</dbReference>
<dbReference type="PROSITE" id="PS51202">
    <property type="entry name" value="RCK_C"/>
    <property type="match status" value="1"/>
</dbReference>
<comment type="subcellular location">
    <subcellularLocation>
        <location evidence="1">Cell membrane</location>
        <topology evidence="1">Multi-pass membrane protein</topology>
    </subcellularLocation>
</comment>
<gene>
    <name evidence="5" type="ORF">TJEJU_1253</name>
</gene>
<dbReference type="EMBL" id="LT899436">
    <property type="protein sequence ID" value="SNR14993.1"/>
    <property type="molecule type" value="Genomic_DNA"/>
</dbReference>
<evidence type="ECO:0000256" key="2">
    <source>
        <dbReference type="SAM" id="Phobius"/>
    </source>
</evidence>
<sequence length="334" mass="37491">MIRIVLKSRLYKAFFFTGLIFSIGVLGYLLFFDYSLIDAFYMTVITVTTVGFGEVHPFSTEEKVFTTFLILSSLFTFGYAVSSFSEYLISGDFFQQLKIKRVQKQIEQLEGHTIVCGFGRNGKQALAKLKSYKREVVIIEKDKELIKHLDENRVLNVEGDATSDETLLKAGIEKAKYLITALPSDADNLFVVLTASQLNKKCKIISRASKETTYSKLKIAGAHNVIMPDKLGGAHMASLVVTPDVIEFVDRLTIEGDTTANLEEVAINDLPKEYLNKTILDLDLRKKTGCTVIGYKTLNNEYIINPDASLKLETNGNLIVLGRPEQIDKLRELF</sequence>
<dbReference type="Pfam" id="PF07885">
    <property type="entry name" value="Ion_trans_2"/>
    <property type="match status" value="1"/>
</dbReference>
<keyword evidence="2" id="KW-1133">Transmembrane helix</keyword>
<keyword evidence="2" id="KW-0812">Transmembrane</keyword>
<reference evidence="5 6" key="1">
    <citation type="submission" date="2017-07" db="EMBL/GenBank/DDBJ databases">
        <authorList>
            <person name="Sun Z.S."/>
            <person name="Albrecht U."/>
            <person name="Echele G."/>
            <person name="Lee C.C."/>
        </authorList>
    </citation>
    <scope>NUCLEOTIDE SEQUENCE [LARGE SCALE GENOMIC DNA]</scope>
    <source>
        <strain evidence="6">type strain: KCTC 22618</strain>
    </source>
</reference>
<dbReference type="OrthoDB" id="9781411at2"/>
<dbReference type="Pfam" id="PF02080">
    <property type="entry name" value="TrkA_C"/>
    <property type="match status" value="1"/>
</dbReference>
<protein>
    <submittedName>
        <fullName evidence="5">Potassium uptake protein, TrkA family</fullName>
    </submittedName>
</protein>
<dbReference type="KEGG" id="tje:TJEJU_1253"/>
<dbReference type="SUPFAM" id="SSF51735">
    <property type="entry name" value="NAD(P)-binding Rossmann-fold domains"/>
    <property type="match status" value="1"/>
</dbReference>
<dbReference type="GO" id="GO:0006813">
    <property type="term" value="P:potassium ion transport"/>
    <property type="evidence" value="ECO:0007669"/>
    <property type="project" value="InterPro"/>
</dbReference>
<dbReference type="PANTHER" id="PTHR43833:SF9">
    <property type="entry name" value="POTASSIUM CHANNEL PROTEIN YUGO-RELATED"/>
    <property type="match status" value="1"/>
</dbReference>
<dbReference type="AlphaFoldDB" id="A0A238U734"/>
<dbReference type="InterPro" id="IPR013099">
    <property type="entry name" value="K_chnl_dom"/>
</dbReference>
<dbReference type="SUPFAM" id="SSF116726">
    <property type="entry name" value="TrkA C-terminal domain-like"/>
    <property type="match status" value="1"/>
</dbReference>
<accession>A0A238U734</accession>
<dbReference type="RefSeq" id="WP_095070376.1">
    <property type="nucleotide sequence ID" value="NZ_LT899436.1"/>
</dbReference>
<dbReference type="Pfam" id="PF02254">
    <property type="entry name" value="TrkA_N"/>
    <property type="match status" value="1"/>
</dbReference>
<dbReference type="InterPro" id="IPR003148">
    <property type="entry name" value="RCK_N"/>
</dbReference>
<dbReference type="GO" id="GO:0005886">
    <property type="term" value="C:plasma membrane"/>
    <property type="evidence" value="ECO:0007669"/>
    <property type="project" value="UniProtKB-SubCell"/>
</dbReference>
<dbReference type="Gene3D" id="1.10.287.70">
    <property type="match status" value="1"/>
</dbReference>
<dbReference type="PANTHER" id="PTHR43833">
    <property type="entry name" value="POTASSIUM CHANNEL PROTEIN 2-RELATED-RELATED"/>
    <property type="match status" value="1"/>
</dbReference>
<feature type="transmembrane region" description="Helical" evidence="2">
    <location>
        <begin position="12"/>
        <end position="32"/>
    </location>
</feature>
<feature type="transmembrane region" description="Helical" evidence="2">
    <location>
        <begin position="64"/>
        <end position="89"/>
    </location>
</feature>
<evidence type="ECO:0000313" key="5">
    <source>
        <dbReference type="EMBL" id="SNR14993.1"/>
    </source>
</evidence>
<keyword evidence="2" id="KW-0472">Membrane</keyword>
<dbReference type="SUPFAM" id="SSF81324">
    <property type="entry name" value="Voltage-gated potassium channels"/>
    <property type="match status" value="1"/>
</dbReference>
<keyword evidence="6" id="KW-1185">Reference proteome</keyword>
<dbReference type="Proteomes" id="UP000215214">
    <property type="component" value="Chromosome TJEJU"/>
</dbReference>
<name>A0A238U734_9FLAO</name>
<evidence type="ECO:0000259" key="4">
    <source>
        <dbReference type="PROSITE" id="PS51202"/>
    </source>
</evidence>
<evidence type="ECO:0000256" key="1">
    <source>
        <dbReference type="ARBA" id="ARBA00004651"/>
    </source>
</evidence>
<evidence type="ECO:0000313" key="6">
    <source>
        <dbReference type="Proteomes" id="UP000215214"/>
    </source>
</evidence>